<organism evidence="1 2">
    <name type="scientific">Iphiclides podalirius</name>
    <name type="common">scarce swallowtail</name>
    <dbReference type="NCBI Taxonomy" id="110791"/>
    <lineage>
        <taxon>Eukaryota</taxon>
        <taxon>Metazoa</taxon>
        <taxon>Ecdysozoa</taxon>
        <taxon>Arthropoda</taxon>
        <taxon>Hexapoda</taxon>
        <taxon>Insecta</taxon>
        <taxon>Pterygota</taxon>
        <taxon>Neoptera</taxon>
        <taxon>Endopterygota</taxon>
        <taxon>Lepidoptera</taxon>
        <taxon>Glossata</taxon>
        <taxon>Ditrysia</taxon>
        <taxon>Papilionoidea</taxon>
        <taxon>Papilionidae</taxon>
        <taxon>Papilioninae</taxon>
        <taxon>Iphiclides</taxon>
    </lineage>
</organism>
<evidence type="ECO:0000313" key="1">
    <source>
        <dbReference type="EMBL" id="CAH2079845.1"/>
    </source>
</evidence>
<gene>
    <name evidence="1" type="ORF">IPOD504_LOCUS17736</name>
</gene>
<sequence length="28" mass="3044">ASNGLSVLGSAIVPEQKPRRPLPAYCRY</sequence>
<dbReference type="Proteomes" id="UP000837857">
    <property type="component" value="Unassembled WGS sequence"/>
</dbReference>
<reference evidence="1" key="1">
    <citation type="submission" date="2022-03" db="EMBL/GenBank/DDBJ databases">
        <authorList>
            <person name="Martin H S."/>
        </authorList>
    </citation>
    <scope>NUCLEOTIDE SEQUENCE [LARGE SCALE GENOMIC DNA]</scope>
</reference>
<keyword evidence="2" id="KW-1185">Reference proteome</keyword>
<protein>
    <submittedName>
        <fullName evidence="1">Uncharacterized protein</fullName>
    </submittedName>
</protein>
<evidence type="ECO:0000313" key="2">
    <source>
        <dbReference type="Proteomes" id="UP000837857"/>
    </source>
</evidence>
<proteinExistence type="predicted"/>
<feature type="non-terminal residue" evidence="1">
    <location>
        <position position="28"/>
    </location>
</feature>
<dbReference type="EMBL" id="CAKOGK010000103">
    <property type="protein sequence ID" value="CAH2079845.1"/>
    <property type="molecule type" value="Genomic_DNA"/>
</dbReference>
<feature type="non-terminal residue" evidence="1">
    <location>
        <position position="1"/>
    </location>
</feature>
<name>A0ABN8JBF1_9NEOP</name>
<comment type="caution">
    <text evidence="1">The sequence shown here is derived from an EMBL/GenBank/DDBJ whole genome shotgun (WGS) entry which is preliminary data.</text>
</comment>
<accession>A0ABN8JBF1</accession>